<organism evidence="3 4">
    <name type="scientific">Aquipseudomonas campi</name>
    <dbReference type="NCBI Taxonomy" id="2731681"/>
    <lineage>
        <taxon>Bacteria</taxon>
        <taxon>Pseudomonadati</taxon>
        <taxon>Pseudomonadota</taxon>
        <taxon>Gammaproteobacteria</taxon>
        <taxon>Pseudomonadales</taxon>
        <taxon>Pseudomonadaceae</taxon>
        <taxon>Aquipseudomonas</taxon>
    </lineage>
</organism>
<gene>
    <name evidence="3" type="ORF">HNE05_03185</name>
</gene>
<dbReference type="AlphaFoldDB" id="A0A6M8F588"/>
<reference evidence="3" key="1">
    <citation type="submission" date="2020-07" db="EMBL/GenBank/DDBJ databases">
        <title>Nitrate ammonifying Pseudomonas campi sp. nov. isolated from German agricultural grassland.</title>
        <authorList>
            <person name="Timsy T."/>
            <person name="Ulrich A."/>
            <person name="Spanner T."/>
            <person name="Foesel B."/>
            <person name="Kolb S."/>
            <person name="Horn M.A."/>
            <person name="Behrendt U."/>
        </authorList>
    </citation>
    <scope>NUCLEOTIDE SEQUENCE</scope>
    <source>
        <strain evidence="3">S1-A32-2</strain>
    </source>
</reference>
<dbReference type="PANTHER" id="PTHR34368:SF1">
    <property type="entry name" value="OS01G0962200 PROTEIN"/>
    <property type="match status" value="1"/>
</dbReference>
<keyword evidence="4" id="KW-1185">Reference proteome</keyword>
<accession>A0A6M8F588</accession>
<evidence type="ECO:0008006" key="5">
    <source>
        <dbReference type="Google" id="ProtNLM"/>
    </source>
</evidence>
<name>A0A6M8F588_9GAMM</name>
<evidence type="ECO:0000313" key="3">
    <source>
        <dbReference type="EMBL" id="QKE62401.1"/>
    </source>
</evidence>
<feature type="transmembrane region" description="Helical" evidence="2">
    <location>
        <begin position="67"/>
        <end position="89"/>
    </location>
</feature>
<dbReference type="Proteomes" id="UP000501379">
    <property type="component" value="Chromosome"/>
</dbReference>
<feature type="transmembrane region" description="Helical" evidence="2">
    <location>
        <begin position="101"/>
        <end position="123"/>
    </location>
</feature>
<dbReference type="KEGG" id="pcam:HNE05_03185"/>
<evidence type="ECO:0000256" key="1">
    <source>
        <dbReference type="SAM" id="MobiDB-lite"/>
    </source>
</evidence>
<keyword evidence="2" id="KW-0472">Membrane</keyword>
<keyword evidence="2" id="KW-0812">Transmembrane</keyword>
<feature type="transmembrane region" description="Helical" evidence="2">
    <location>
        <begin position="129"/>
        <end position="147"/>
    </location>
</feature>
<proteinExistence type="predicted"/>
<feature type="transmembrane region" description="Helical" evidence="2">
    <location>
        <begin position="154"/>
        <end position="175"/>
    </location>
</feature>
<protein>
    <recommendedName>
        <fullName evidence="5">Alkaline phytoceramidase</fullName>
    </recommendedName>
</protein>
<dbReference type="RefSeq" id="WP_173204153.1">
    <property type="nucleotide sequence ID" value="NZ_CP053697.2"/>
</dbReference>
<evidence type="ECO:0000313" key="4">
    <source>
        <dbReference type="Proteomes" id="UP000501379"/>
    </source>
</evidence>
<feature type="transmembrane region" description="Helical" evidence="2">
    <location>
        <begin position="181"/>
        <end position="201"/>
    </location>
</feature>
<evidence type="ECO:0000256" key="2">
    <source>
        <dbReference type="SAM" id="Phobius"/>
    </source>
</evidence>
<sequence>MPATTSDLMEKAMHSNTSPPRHWHRPSPASFALCLFGLGLVLAAVLAPAVQQPTHYHAFADQRVLFGIPHAMDVLSNLPFLLLALLGLSRLPQMPDPRWRSLALLMCLGLLFTFAGSSVYHLSPSDPNLLYDRLGMLVLFAAILSLATADRLGLAAASGVLLAVALGGAASLWAWQASDNLLPWVLLQAGGMLVLAALAFCRPQPGGYGLRLGLCVAWYALAKLFELGDEQLFHLSGELLSGHSIKHVLSAGAVLPLWLPLVASRYRG</sequence>
<feature type="region of interest" description="Disordered" evidence="1">
    <location>
        <begin position="1"/>
        <end position="23"/>
    </location>
</feature>
<keyword evidence="2" id="KW-1133">Transmembrane helix</keyword>
<dbReference type="PANTHER" id="PTHR34368">
    <property type="entry name" value="OS01G0962200 PROTEIN"/>
    <property type="match status" value="1"/>
</dbReference>
<dbReference type="EMBL" id="CP053697">
    <property type="protein sequence ID" value="QKE62401.1"/>
    <property type="molecule type" value="Genomic_DNA"/>
</dbReference>